<evidence type="ECO:0000313" key="2">
    <source>
        <dbReference type="EMBL" id="KAJ7353373.1"/>
    </source>
</evidence>
<protein>
    <submittedName>
        <fullName evidence="2">Uncharacterized protein</fullName>
    </submittedName>
</protein>
<comment type="caution">
    <text evidence="2">The sequence shown here is derived from an EMBL/GenBank/DDBJ whole genome shotgun (WGS) entry which is preliminary data.</text>
</comment>
<dbReference type="Proteomes" id="UP001218218">
    <property type="component" value="Unassembled WGS sequence"/>
</dbReference>
<feature type="region of interest" description="Disordered" evidence="1">
    <location>
        <begin position="174"/>
        <end position="203"/>
    </location>
</feature>
<organism evidence="2 3">
    <name type="scientific">Mycena albidolilacea</name>
    <dbReference type="NCBI Taxonomy" id="1033008"/>
    <lineage>
        <taxon>Eukaryota</taxon>
        <taxon>Fungi</taxon>
        <taxon>Dikarya</taxon>
        <taxon>Basidiomycota</taxon>
        <taxon>Agaricomycotina</taxon>
        <taxon>Agaricomycetes</taxon>
        <taxon>Agaricomycetidae</taxon>
        <taxon>Agaricales</taxon>
        <taxon>Marasmiineae</taxon>
        <taxon>Mycenaceae</taxon>
        <taxon>Mycena</taxon>
    </lineage>
</organism>
<name>A0AAD7AAA4_9AGAR</name>
<feature type="region of interest" description="Disordered" evidence="1">
    <location>
        <begin position="240"/>
        <end position="277"/>
    </location>
</feature>
<dbReference type="AlphaFoldDB" id="A0AAD7AAA4"/>
<accession>A0AAD7AAA4</accession>
<sequence>MNPENEQVGTRDAEPDSKTRPGRDTDGSRARGTDARDTMLTSIADVGLLREAVHQVEWHRNEYWWSEQDRRNRTGGTGRAEQDGFCPRNEFARNELLRMWALGSRSALWDSRLCSLDWWRRAWFSKKWNRSDIDAAGAIFEYPFLESQDDAAMDGSRMGMDAESDWVELFQPTAGKEGDRHSSAKITKARIGKTARQAHQGSRKKICPLTPVRLRADWMAPRDVVVSNEGASEGMLPRIVAKSSENKGSEREQLNDREGTRREKALGVHRGPADEQGVREAEYQAAMTCRQVQRASALVNIEGSALGGLARPNISYVRGKELRGREKGFGYYAPRTIWKGHRPGQGIHEASKHGEHATKVLGEDGRPADRRRARVREAEHQAATSKGCDAALRAFSNALVKLTPSRALARYALRSQRRNAPRKGRVKIVEVQGRERGKGNEMDSSTRMKGSGQSLRQIGVQRKCDT</sequence>
<gene>
    <name evidence="2" type="ORF">DFH08DRAFT_804935</name>
</gene>
<evidence type="ECO:0000256" key="1">
    <source>
        <dbReference type="SAM" id="MobiDB-lite"/>
    </source>
</evidence>
<feature type="region of interest" description="Disordered" evidence="1">
    <location>
        <begin position="1"/>
        <end position="36"/>
    </location>
</feature>
<dbReference type="EMBL" id="JARIHO010000011">
    <property type="protein sequence ID" value="KAJ7353373.1"/>
    <property type="molecule type" value="Genomic_DNA"/>
</dbReference>
<feature type="region of interest" description="Disordered" evidence="1">
    <location>
        <begin position="432"/>
        <end position="466"/>
    </location>
</feature>
<proteinExistence type="predicted"/>
<feature type="compositionally biased region" description="Basic and acidic residues" evidence="1">
    <location>
        <begin position="244"/>
        <end position="277"/>
    </location>
</feature>
<reference evidence="2" key="1">
    <citation type="submission" date="2023-03" db="EMBL/GenBank/DDBJ databases">
        <title>Massive genome expansion in bonnet fungi (Mycena s.s.) driven by repeated elements and novel gene families across ecological guilds.</title>
        <authorList>
            <consortium name="Lawrence Berkeley National Laboratory"/>
            <person name="Harder C.B."/>
            <person name="Miyauchi S."/>
            <person name="Viragh M."/>
            <person name="Kuo A."/>
            <person name="Thoen E."/>
            <person name="Andreopoulos B."/>
            <person name="Lu D."/>
            <person name="Skrede I."/>
            <person name="Drula E."/>
            <person name="Henrissat B."/>
            <person name="Morin E."/>
            <person name="Kohler A."/>
            <person name="Barry K."/>
            <person name="LaButti K."/>
            <person name="Morin E."/>
            <person name="Salamov A."/>
            <person name="Lipzen A."/>
            <person name="Mereny Z."/>
            <person name="Hegedus B."/>
            <person name="Baldrian P."/>
            <person name="Stursova M."/>
            <person name="Weitz H."/>
            <person name="Taylor A."/>
            <person name="Grigoriev I.V."/>
            <person name="Nagy L.G."/>
            <person name="Martin F."/>
            <person name="Kauserud H."/>
        </authorList>
    </citation>
    <scope>NUCLEOTIDE SEQUENCE</scope>
    <source>
        <strain evidence="2">CBHHK002</strain>
    </source>
</reference>
<feature type="compositionally biased region" description="Basic and acidic residues" evidence="1">
    <location>
        <begin position="9"/>
        <end position="36"/>
    </location>
</feature>
<feature type="compositionally biased region" description="Polar residues" evidence="1">
    <location>
        <begin position="447"/>
        <end position="456"/>
    </location>
</feature>
<keyword evidence="3" id="KW-1185">Reference proteome</keyword>
<feature type="compositionally biased region" description="Basic and acidic residues" evidence="1">
    <location>
        <begin position="432"/>
        <end position="446"/>
    </location>
</feature>
<evidence type="ECO:0000313" key="3">
    <source>
        <dbReference type="Proteomes" id="UP001218218"/>
    </source>
</evidence>